<dbReference type="Pfam" id="PF08308">
    <property type="entry name" value="PEGA"/>
    <property type="match status" value="1"/>
</dbReference>
<keyword evidence="3" id="KW-0472">Membrane</keyword>
<proteinExistence type="predicted"/>
<feature type="region of interest" description="Disordered" evidence="2">
    <location>
        <begin position="239"/>
        <end position="289"/>
    </location>
</feature>
<reference evidence="5 6" key="1">
    <citation type="submission" date="2018-05" db="EMBL/GenBank/DDBJ databases">
        <title>Lujinxingia marina gen. nov. sp. nov., a new facultative anaerobic member of the class Deltaproteobacteria, and proposal of Lujinxingaceae fam. nov.</title>
        <authorList>
            <person name="Li C.-M."/>
        </authorList>
    </citation>
    <scope>NUCLEOTIDE SEQUENCE [LARGE SCALE GENOMIC DNA]</scope>
    <source>
        <strain evidence="5 6">B210</strain>
    </source>
</reference>
<dbReference type="InterPro" id="IPR019734">
    <property type="entry name" value="TPR_rpt"/>
</dbReference>
<organism evidence="5 6">
    <name type="scientific">Lujinxingia litoralis</name>
    <dbReference type="NCBI Taxonomy" id="2211119"/>
    <lineage>
        <taxon>Bacteria</taxon>
        <taxon>Deltaproteobacteria</taxon>
        <taxon>Bradymonadales</taxon>
        <taxon>Lujinxingiaceae</taxon>
        <taxon>Lujinxingia</taxon>
    </lineage>
</organism>
<evidence type="ECO:0000256" key="2">
    <source>
        <dbReference type="SAM" id="MobiDB-lite"/>
    </source>
</evidence>
<keyword evidence="3" id="KW-0812">Transmembrane</keyword>
<sequence>MGAVVFVCRGVLKEECFVMISASNTRGWIAAALALVALLYGAPLWAQGKDAALDRVREANGHYDAGEFDDALLKYRQAYDVLEDVRLLYRIGLSYENLGNYARARQMLLRYLELDEESPVEGRVRAKIDQLRDLETNIQAYLAIETVPSGATVYLNGYMGQAEGTAPLTMPVGAGENVVTLVFPDRQRLQVVVDVGAGQRVERLFQVGPGAAIGEAGPETGEDTAGSAGEALASVEGVAPESLDSELVGTEETPAASVEDSEEASPEEGVEAKQAADVIPMPGSEPQMDRPVQLDRVSIAPPWWANTLAVVSFVGSAACAAGMFTERVPAGPGALCMVALTGGGFYLLGRDWKTRLPPASMAPGYDVQAGARQDRVLGVSFGGRF</sequence>
<accession>A0A328C5U9</accession>
<comment type="caution">
    <text evidence="5">The sequence shown here is derived from an EMBL/GenBank/DDBJ whole genome shotgun (WGS) entry which is preliminary data.</text>
</comment>
<evidence type="ECO:0000313" key="5">
    <source>
        <dbReference type="EMBL" id="RAL21577.1"/>
    </source>
</evidence>
<dbReference type="InterPro" id="IPR011990">
    <property type="entry name" value="TPR-like_helical_dom_sf"/>
</dbReference>
<keyword evidence="6" id="KW-1185">Reference proteome</keyword>
<evidence type="ECO:0000313" key="6">
    <source>
        <dbReference type="Proteomes" id="UP000249169"/>
    </source>
</evidence>
<dbReference type="AlphaFoldDB" id="A0A328C5U9"/>
<feature type="transmembrane region" description="Helical" evidence="3">
    <location>
        <begin position="330"/>
        <end position="348"/>
    </location>
</feature>
<evidence type="ECO:0000256" key="1">
    <source>
        <dbReference type="PROSITE-ProRule" id="PRU00339"/>
    </source>
</evidence>
<feature type="repeat" description="TPR" evidence="1">
    <location>
        <begin position="85"/>
        <end position="118"/>
    </location>
</feature>
<feature type="transmembrane region" description="Helical" evidence="3">
    <location>
        <begin position="27"/>
        <end position="46"/>
    </location>
</feature>
<keyword evidence="1" id="KW-0802">TPR repeat</keyword>
<protein>
    <recommendedName>
        <fullName evidence="4">PEGA domain-containing protein</fullName>
    </recommendedName>
</protein>
<dbReference type="InterPro" id="IPR013229">
    <property type="entry name" value="PEGA"/>
</dbReference>
<dbReference type="Gene3D" id="1.25.40.10">
    <property type="entry name" value="Tetratricopeptide repeat domain"/>
    <property type="match status" value="1"/>
</dbReference>
<name>A0A328C5U9_9DELT</name>
<feature type="compositionally biased region" description="Acidic residues" evidence="2">
    <location>
        <begin position="259"/>
        <end position="269"/>
    </location>
</feature>
<dbReference type="PROSITE" id="PS50005">
    <property type="entry name" value="TPR"/>
    <property type="match status" value="1"/>
</dbReference>
<dbReference type="EMBL" id="QHKO01000005">
    <property type="protein sequence ID" value="RAL21577.1"/>
    <property type="molecule type" value="Genomic_DNA"/>
</dbReference>
<evidence type="ECO:0000256" key="3">
    <source>
        <dbReference type="SAM" id="Phobius"/>
    </source>
</evidence>
<keyword evidence="3" id="KW-1133">Transmembrane helix</keyword>
<evidence type="ECO:0000259" key="4">
    <source>
        <dbReference type="Pfam" id="PF08308"/>
    </source>
</evidence>
<gene>
    <name evidence="5" type="ORF">DL240_12020</name>
</gene>
<dbReference type="Proteomes" id="UP000249169">
    <property type="component" value="Unassembled WGS sequence"/>
</dbReference>
<feature type="domain" description="PEGA" evidence="4">
    <location>
        <begin position="142"/>
        <end position="202"/>
    </location>
</feature>
<dbReference type="SUPFAM" id="SSF48452">
    <property type="entry name" value="TPR-like"/>
    <property type="match status" value="1"/>
</dbReference>
<feature type="transmembrane region" description="Helical" evidence="3">
    <location>
        <begin position="303"/>
        <end position="324"/>
    </location>
</feature>